<sequence length="385" mass="44186">MYLLAPNTLSLPHSQPFFICMAENLPVPPASPRSRPTGRPVCKYGPKKKRQQHHNLVCSYQERHDVIQYYGTHGMGATLSKFYTNLSTTSRETQRKKIYQWLVKKAHIAVVYNADQTAVNYEYLPTKTINDVGEKTSWVKCGGKTKERVTAMVLANSAGTKHPLFLIPRTTKSKVKAVVQENLVERQGFGKRLWESVEPMEAKFNCRVYGNPTAWWNGSISLSFLEFHFSERPDHDTKPVLLLWDDFSAHWTEEVVAYATSINVVLVMFPPRFTWICQPADVAWNRPLKSRLRDKWIDLLRQQIRRSKTMKTQFKVQAPSRAIVISWITSVWTDLPESTIINGFRVCDLLMVKQLKPLMTVAVEAVINPTSDIDNCDEINESELL</sequence>
<evidence type="ECO:0000313" key="3">
    <source>
        <dbReference type="Proteomes" id="UP000469452"/>
    </source>
</evidence>
<evidence type="ECO:0000313" key="2">
    <source>
        <dbReference type="EMBL" id="KAF0717108.1"/>
    </source>
</evidence>
<dbReference type="GO" id="GO:0003677">
    <property type="term" value="F:DNA binding"/>
    <property type="evidence" value="ECO:0007669"/>
    <property type="project" value="TreeGrafter"/>
</dbReference>
<accession>A0A6A4ZN10</accession>
<evidence type="ECO:0000259" key="1">
    <source>
        <dbReference type="Pfam" id="PF03184"/>
    </source>
</evidence>
<dbReference type="GO" id="GO:0005634">
    <property type="term" value="C:nucleus"/>
    <property type="evidence" value="ECO:0007669"/>
    <property type="project" value="TreeGrafter"/>
</dbReference>
<dbReference type="EMBL" id="VJMI01016725">
    <property type="protein sequence ID" value="KAF0717108.1"/>
    <property type="molecule type" value="Genomic_DNA"/>
</dbReference>
<feature type="domain" description="DDE-1" evidence="1">
    <location>
        <begin position="146"/>
        <end position="344"/>
    </location>
</feature>
<dbReference type="PANTHER" id="PTHR19303:SF57">
    <property type="entry name" value="HTH CENPB-TYPE DOMAIN-CONTAINING PROTEIN"/>
    <property type="match status" value="1"/>
</dbReference>
<name>A0A6A4ZN10_APHAT</name>
<comment type="caution">
    <text evidence="2">The sequence shown here is derived from an EMBL/GenBank/DDBJ whole genome shotgun (WGS) entry which is preliminary data.</text>
</comment>
<dbReference type="VEuPathDB" id="FungiDB:H257_18451"/>
<dbReference type="Pfam" id="PF03184">
    <property type="entry name" value="DDE_1"/>
    <property type="match status" value="1"/>
</dbReference>
<dbReference type="Proteomes" id="UP000469452">
    <property type="component" value="Unassembled WGS sequence"/>
</dbReference>
<proteinExistence type="predicted"/>
<reference evidence="2 3" key="1">
    <citation type="submission" date="2019-06" db="EMBL/GenBank/DDBJ databases">
        <title>Genomics analysis of Aphanomyces spp. identifies a new class of oomycete effector associated with host adaptation.</title>
        <authorList>
            <person name="Gaulin E."/>
        </authorList>
    </citation>
    <scope>NUCLEOTIDE SEQUENCE [LARGE SCALE GENOMIC DNA]</scope>
    <source>
        <strain evidence="2 3">E</strain>
    </source>
</reference>
<organism evidence="2 3">
    <name type="scientific">Aphanomyces astaci</name>
    <name type="common">Crayfish plague agent</name>
    <dbReference type="NCBI Taxonomy" id="112090"/>
    <lineage>
        <taxon>Eukaryota</taxon>
        <taxon>Sar</taxon>
        <taxon>Stramenopiles</taxon>
        <taxon>Oomycota</taxon>
        <taxon>Saprolegniomycetes</taxon>
        <taxon>Saprolegniales</taxon>
        <taxon>Verrucalvaceae</taxon>
        <taxon>Aphanomyces</taxon>
    </lineage>
</organism>
<dbReference type="PANTHER" id="PTHR19303">
    <property type="entry name" value="TRANSPOSON"/>
    <property type="match status" value="1"/>
</dbReference>
<dbReference type="InterPro" id="IPR004875">
    <property type="entry name" value="DDE_SF_endonuclease_dom"/>
</dbReference>
<protein>
    <recommendedName>
        <fullName evidence="1">DDE-1 domain-containing protein</fullName>
    </recommendedName>
</protein>
<dbReference type="AlphaFoldDB" id="A0A6A4ZN10"/>
<dbReference type="InterPro" id="IPR050863">
    <property type="entry name" value="CenT-Element_Derived"/>
</dbReference>
<gene>
    <name evidence="2" type="ORF">AaE_010927</name>
</gene>